<protein>
    <submittedName>
        <fullName evidence="2">Uncharacterized protein</fullName>
    </submittedName>
</protein>
<feature type="compositionally biased region" description="Acidic residues" evidence="1">
    <location>
        <begin position="47"/>
        <end position="60"/>
    </location>
</feature>
<evidence type="ECO:0000256" key="1">
    <source>
        <dbReference type="SAM" id="MobiDB-lite"/>
    </source>
</evidence>
<feature type="compositionally biased region" description="Basic and acidic residues" evidence="1">
    <location>
        <begin position="18"/>
        <end position="46"/>
    </location>
</feature>
<name>A0A4P9WMU2_9FUNG</name>
<feature type="region of interest" description="Disordered" evidence="1">
    <location>
        <begin position="1"/>
        <end position="113"/>
    </location>
</feature>
<dbReference type="AlphaFoldDB" id="A0A4P9WMU2"/>
<evidence type="ECO:0000313" key="3">
    <source>
        <dbReference type="Proteomes" id="UP000269721"/>
    </source>
</evidence>
<dbReference type="EMBL" id="KZ994273">
    <property type="protein sequence ID" value="RKO93353.1"/>
    <property type="molecule type" value="Genomic_DNA"/>
</dbReference>
<accession>A0A4P9WMU2</accession>
<reference evidence="3" key="1">
    <citation type="journal article" date="2018" name="Nat. Microbiol.">
        <title>Leveraging single-cell genomics to expand the fungal tree of life.</title>
        <authorList>
            <person name="Ahrendt S.R."/>
            <person name="Quandt C.A."/>
            <person name="Ciobanu D."/>
            <person name="Clum A."/>
            <person name="Salamov A."/>
            <person name="Andreopoulos B."/>
            <person name="Cheng J.F."/>
            <person name="Woyke T."/>
            <person name="Pelin A."/>
            <person name="Henrissat B."/>
            <person name="Reynolds N.K."/>
            <person name="Benny G.L."/>
            <person name="Smith M.E."/>
            <person name="James T.Y."/>
            <person name="Grigoriev I.V."/>
        </authorList>
    </citation>
    <scope>NUCLEOTIDE SEQUENCE [LARGE SCALE GENOMIC DNA]</scope>
</reference>
<sequence length="220" mass="23252">MLKNVQGSRRPGSMNRGELQEALKGDTQKSDGGVERRQDPTAHEPSEAESGETVEGEEVQEVMVVQKKGKESGMEVEEIKEDGKMVGKMEGGGGAGGGGKGGEPSNLNSGQKPTGLAVLPIAWSGRCSSSGAQGDSARGCLSIPATPGKATSQQDPLEDRIRCTPILKKSPQPLKLCEPKDGSALDLGNIKDVCRDHAENRSGLLAVVIGMCFGWRRQWQ</sequence>
<proteinExistence type="predicted"/>
<feature type="compositionally biased region" description="Gly residues" evidence="1">
    <location>
        <begin position="89"/>
        <end position="102"/>
    </location>
</feature>
<organism evidence="2 3">
    <name type="scientific">Blyttiomyces helicus</name>
    <dbReference type="NCBI Taxonomy" id="388810"/>
    <lineage>
        <taxon>Eukaryota</taxon>
        <taxon>Fungi</taxon>
        <taxon>Fungi incertae sedis</taxon>
        <taxon>Chytridiomycota</taxon>
        <taxon>Chytridiomycota incertae sedis</taxon>
        <taxon>Chytridiomycetes</taxon>
        <taxon>Chytridiomycetes incertae sedis</taxon>
        <taxon>Blyttiomyces</taxon>
    </lineage>
</organism>
<gene>
    <name evidence="2" type="ORF">BDK51DRAFT_28985</name>
</gene>
<keyword evidence="3" id="KW-1185">Reference proteome</keyword>
<dbReference type="Proteomes" id="UP000269721">
    <property type="component" value="Unassembled WGS sequence"/>
</dbReference>
<evidence type="ECO:0000313" key="2">
    <source>
        <dbReference type="EMBL" id="RKO93353.1"/>
    </source>
</evidence>